<dbReference type="EMBL" id="BSYO01000014">
    <property type="protein sequence ID" value="GMH14887.1"/>
    <property type="molecule type" value="Genomic_DNA"/>
</dbReference>
<dbReference type="GO" id="GO:1990904">
    <property type="term" value="C:ribonucleoprotein complex"/>
    <property type="evidence" value="ECO:0007669"/>
    <property type="project" value="UniProtKB-KW"/>
</dbReference>
<feature type="domain" description="Large ribosomal subunit protein bL12 C-terminal" evidence="4">
    <location>
        <begin position="134"/>
        <end position="196"/>
    </location>
</feature>
<evidence type="ECO:0000256" key="3">
    <source>
        <dbReference type="ARBA" id="ARBA00023274"/>
    </source>
</evidence>
<dbReference type="Gene3D" id="1.20.5.710">
    <property type="entry name" value="Single helix bin"/>
    <property type="match status" value="1"/>
</dbReference>
<dbReference type="GO" id="GO:0003735">
    <property type="term" value="F:structural constituent of ribosome"/>
    <property type="evidence" value="ECO:0007669"/>
    <property type="project" value="InterPro"/>
</dbReference>
<dbReference type="Proteomes" id="UP001279734">
    <property type="component" value="Unassembled WGS sequence"/>
</dbReference>
<reference evidence="6" key="1">
    <citation type="submission" date="2023-05" db="EMBL/GenBank/DDBJ databases">
        <title>Nepenthes gracilis genome sequencing.</title>
        <authorList>
            <person name="Fukushima K."/>
        </authorList>
    </citation>
    <scope>NUCLEOTIDE SEQUENCE</scope>
    <source>
        <strain evidence="6">SING2019-196</strain>
    </source>
</reference>
<dbReference type="Gene3D" id="3.30.1390.10">
    <property type="match status" value="1"/>
</dbReference>
<protein>
    <submittedName>
        <fullName evidence="6">Uncharacterized protein</fullName>
    </submittedName>
</protein>
<comment type="similarity">
    <text evidence="1">Belongs to the bacterial ribosomal protein bL12 family.</text>
</comment>
<dbReference type="GO" id="GO:0005840">
    <property type="term" value="C:ribosome"/>
    <property type="evidence" value="ECO:0007669"/>
    <property type="project" value="UniProtKB-KW"/>
</dbReference>
<feature type="domain" description="Large ribosomal subunit protein bL12 oligomerization" evidence="5">
    <location>
        <begin position="61"/>
        <end position="100"/>
    </location>
</feature>
<proteinExistence type="inferred from homology"/>
<gene>
    <name evidence="6" type="ORF">Nepgr_016728</name>
</gene>
<evidence type="ECO:0000259" key="4">
    <source>
        <dbReference type="Pfam" id="PF00542"/>
    </source>
</evidence>
<name>A0AAD3SPV5_NEPGR</name>
<dbReference type="InterPro" id="IPR008932">
    <property type="entry name" value="Ribosomal_bL12_oligo"/>
</dbReference>
<evidence type="ECO:0000313" key="6">
    <source>
        <dbReference type="EMBL" id="GMH14887.1"/>
    </source>
</evidence>
<dbReference type="InterPro" id="IPR000206">
    <property type="entry name" value="Ribosomal_bL12"/>
</dbReference>
<dbReference type="InterPro" id="IPR036235">
    <property type="entry name" value="Ribosomal_bL12_oligo_N_sf"/>
</dbReference>
<evidence type="ECO:0000256" key="2">
    <source>
        <dbReference type="ARBA" id="ARBA00022980"/>
    </source>
</evidence>
<dbReference type="PANTHER" id="PTHR45987">
    <property type="entry name" value="39S RIBOSOMAL PROTEIN L12"/>
    <property type="match status" value="1"/>
</dbReference>
<dbReference type="CDD" id="cd00387">
    <property type="entry name" value="Ribosomal_L7_L12"/>
    <property type="match status" value="1"/>
</dbReference>
<evidence type="ECO:0000313" key="7">
    <source>
        <dbReference type="Proteomes" id="UP001279734"/>
    </source>
</evidence>
<keyword evidence="7" id="KW-1185">Reference proteome</keyword>
<dbReference type="GO" id="GO:0006412">
    <property type="term" value="P:translation"/>
    <property type="evidence" value="ECO:0007669"/>
    <property type="project" value="InterPro"/>
</dbReference>
<dbReference type="Pfam" id="PF00542">
    <property type="entry name" value="Ribosomal_L12"/>
    <property type="match status" value="1"/>
</dbReference>
<evidence type="ECO:0000256" key="1">
    <source>
        <dbReference type="ARBA" id="ARBA00007197"/>
    </source>
</evidence>
<dbReference type="GO" id="GO:0005737">
    <property type="term" value="C:cytoplasm"/>
    <property type="evidence" value="ECO:0007669"/>
    <property type="project" value="UniProtKB-ARBA"/>
</dbReference>
<dbReference type="InterPro" id="IPR013823">
    <property type="entry name" value="Ribosomal_bL12_C"/>
</dbReference>
<dbReference type="PANTHER" id="PTHR45987:SF4">
    <property type="entry name" value="LARGE RIBOSOMAL SUBUNIT PROTEIN BL12M"/>
    <property type="match status" value="1"/>
</dbReference>
<dbReference type="InterPro" id="IPR014719">
    <property type="entry name" value="Ribosomal_bL12_C/ClpS-like"/>
</dbReference>
<dbReference type="SUPFAM" id="SSF54736">
    <property type="entry name" value="ClpS-like"/>
    <property type="match status" value="1"/>
</dbReference>
<dbReference type="AlphaFoldDB" id="A0AAD3SPV5"/>
<dbReference type="HAMAP" id="MF_00368">
    <property type="entry name" value="Ribosomal_bL12"/>
    <property type="match status" value="1"/>
</dbReference>
<sequence>MRYLRILSLKLSSSFRTTPQKFALTPSKPRKFPFLGFFQPEFLRHFSSPAQESKPNKPEKVSAIVEEISGLTLLEVADLTELLRKKLGVHEMPIVSVMMPGMGFSLRGMGTGASAKTAGGEVAQAAEQEEKTSFDLKLEAGFEPAAKIKIIKEVRSCTDLGLKEAKDLVEKAPTLLKKGVPKVEAEKIIEKMKELGRLFKASNPGEAQRGMKRSLL</sequence>
<evidence type="ECO:0000259" key="5">
    <source>
        <dbReference type="Pfam" id="PF16320"/>
    </source>
</evidence>
<dbReference type="SUPFAM" id="SSF48300">
    <property type="entry name" value="Ribosomal protein L7/12, oligomerisation (N-terminal) domain"/>
    <property type="match status" value="1"/>
</dbReference>
<dbReference type="Pfam" id="PF16320">
    <property type="entry name" value="Ribosomal_L12_N"/>
    <property type="match status" value="1"/>
</dbReference>
<keyword evidence="2" id="KW-0689">Ribosomal protein</keyword>
<dbReference type="FunFam" id="3.30.1390.10:FF:000001">
    <property type="entry name" value="50S ribosomal protein L7/L12"/>
    <property type="match status" value="1"/>
</dbReference>
<organism evidence="6 7">
    <name type="scientific">Nepenthes gracilis</name>
    <name type="common">Slender pitcher plant</name>
    <dbReference type="NCBI Taxonomy" id="150966"/>
    <lineage>
        <taxon>Eukaryota</taxon>
        <taxon>Viridiplantae</taxon>
        <taxon>Streptophyta</taxon>
        <taxon>Embryophyta</taxon>
        <taxon>Tracheophyta</taxon>
        <taxon>Spermatophyta</taxon>
        <taxon>Magnoliopsida</taxon>
        <taxon>eudicotyledons</taxon>
        <taxon>Gunneridae</taxon>
        <taxon>Pentapetalae</taxon>
        <taxon>Caryophyllales</taxon>
        <taxon>Nepenthaceae</taxon>
        <taxon>Nepenthes</taxon>
    </lineage>
</organism>
<keyword evidence="3" id="KW-0687">Ribonucleoprotein</keyword>
<dbReference type="GO" id="GO:0003729">
    <property type="term" value="F:mRNA binding"/>
    <property type="evidence" value="ECO:0007669"/>
    <property type="project" value="TreeGrafter"/>
</dbReference>
<comment type="caution">
    <text evidence="6">The sequence shown here is derived from an EMBL/GenBank/DDBJ whole genome shotgun (WGS) entry which is preliminary data.</text>
</comment>
<accession>A0AAD3SPV5</accession>